<reference evidence="2" key="1">
    <citation type="submission" date="2018-12" db="EMBL/GenBank/DDBJ databases">
        <title>Genome sequence of Microcystis aeruginosa NIES-4285.</title>
        <authorList>
            <person name="Tanabe Y."/>
        </authorList>
    </citation>
    <scope>NUCLEOTIDE SEQUENCE [LARGE SCALE GENOMIC DNA]</scope>
    <source>
        <strain evidence="2">NIES-4285</strain>
    </source>
</reference>
<evidence type="ECO:0008006" key="3">
    <source>
        <dbReference type="Google" id="ProtNLM"/>
    </source>
</evidence>
<protein>
    <recommendedName>
        <fullName evidence="3">Methyltransferase type 11</fullName>
    </recommendedName>
</protein>
<organism evidence="1 2">
    <name type="scientific">Microcystis aeruginosa NIES-4285</name>
    <dbReference type="NCBI Taxonomy" id="2497681"/>
    <lineage>
        <taxon>Bacteria</taxon>
        <taxon>Bacillati</taxon>
        <taxon>Cyanobacteriota</taxon>
        <taxon>Cyanophyceae</taxon>
        <taxon>Oscillatoriophycideae</taxon>
        <taxon>Chroococcales</taxon>
        <taxon>Microcystaceae</taxon>
        <taxon>Microcystis</taxon>
    </lineage>
</organism>
<sequence>MDLQKFLEKLPQQYQDWGSALMSPISEQLTLLSEKTASYPDRNLFPLLNLAVACLQPDEVYCQVGCFRRGSLVAAFCHNSDRCGHGVEAFFKYDPSGEKLTVLSKD</sequence>
<proteinExistence type="predicted"/>
<evidence type="ECO:0000313" key="2">
    <source>
        <dbReference type="Proteomes" id="UP000289660"/>
    </source>
</evidence>
<dbReference type="Proteomes" id="UP000289660">
    <property type="component" value="Unassembled WGS sequence"/>
</dbReference>
<comment type="caution">
    <text evidence="1">The sequence shown here is derived from an EMBL/GenBank/DDBJ whole genome shotgun (WGS) entry which is preliminary data.</text>
</comment>
<evidence type="ECO:0000313" key="1">
    <source>
        <dbReference type="EMBL" id="GCE61009.1"/>
    </source>
</evidence>
<dbReference type="AlphaFoldDB" id="A0A402DFL1"/>
<dbReference type="RefSeq" id="WP_130757646.1">
    <property type="nucleotide sequence ID" value="NZ_BIFY01000054.1"/>
</dbReference>
<accession>A0A402DFL1</accession>
<dbReference type="EMBL" id="BIFY01000054">
    <property type="protein sequence ID" value="GCE61009.1"/>
    <property type="molecule type" value="Genomic_DNA"/>
</dbReference>
<gene>
    <name evidence="1" type="ORF">MiAbB_02940</name>
</gene>
<name>A0A402DFL1_MICAE</name>